<reference evidence="1 2" key="1">
    <citation type="submission" date="2020-04" db="EMBL/GenBank/DDBJ databases">
        <authorList>
            <person name="Hitch T.C.A."/>
            <person name="Wylensek D."/>
            <person name="Clavel T."/>
        </authorList>
    </citation>
    <scope>NUCLEOTIDE SEQUENCE [LARGE SCALE GENOMIC DNA]</scope>
    <source>
        <strain evidence="1 2">WCA-386-APC-2A</strain>
    </source>
</reference>
<evidence type="ECO:0000313" key="2">
    <source>
        <dbReference type="Proteomes" id="UP000536773"/>
    </source>
</evidence>
<organism evidence="1 2">
    <name type="scientific">Megasphaera elsdenii</name>
    <dbReference type="NCBI Taxonomy" id="907"/>
    <lineage>
        <taxon>Bacteria</taxon>
        <taxon>Bacillati</taxon>
        <taxon>Bacillota</taxon>
        <taxon>Negativicutes</taxon>
        <taxon>Veillonellales</taxon>
        <taxon>Veillonellaceae</taxon>
        <taxon>Megasphaera</taxon>
    </lineage>
</organism>
<dbReference type="EMBL" id="JABBJH010000002">
    <property type="protein sequence ID" value="NMK38154.1"/>
    <property type="molecule type" value="Genomic_DNA"/>
</dbReference>
<dbReference type="AlphaFoldDB" id="A0A848ERP4"/>
<dbReference type="Proteomes" id="UP000536773">
    <property type="component" value="Unassembled WGS sequence"/>
</dbReference>
<gene>
    <name evidence="1" type="ORF">HG933_01890</name>
</gene>
<name>A0A848ERP4_MEGEL</name>
<accession>A0A848ERP4</accession>
<sequence>MNKTDFIGECLEAREHIINELRMQLEGPGAEGSIPDADHEIITDIPSKRYSCGILYPQQAILDTEDIEGTRNTDDATGEVTLDTIDKDEISEEEREEIQHIDSNVGVLEKTEIKKQTIR</sequence>
<comment type="caution">
    <text evidence="1">The sequence shown here is derived from an EMBL/GenBank/DDBJ whole genome shotgun (WGS) entry which is preliminary data.</text>
</comment>
<dbReference type="RefSeq" id="WP_169013092.1">
    <property type="nucleotide sequence ID" value="NZ_JABBJH010000002.1"/>
</dbReference>
<protein>
    <submittedName>
        <fullName evidence="1">Uncharacterized protein</fullName>
    </submittedName>
</protein>
<evidence type="ECO:0000313" key="1">
    <source>
        <dbReference type="EMBL" id="NMK38154.1"/>
    </source>
</evidence>
<proteinExistence type="predicted"/>